<dbReference type="GO" id="GO:0005634">
    <property type="term" value="C:nucleus"/>
    <property type="evidence" value="ECO:0007669"/>
    <property type="project" value="InterPro"/>
</dbReference>
<feature type="region of interest" description="Disordered" evidence="3">
    <location>
        <begin position="269"/>
        <end position="290"/>
    </location>
</feature>
<dbReference type="PANTHER" id="PTHR46450:SF24">
    <property type="entry name" value="HISTONE-LYSINE N-METHYLTRANSFERASE SUVR4"/>
    <property type="match status" value="1"/>
</dbReference>
<dbReference type="Pfam" id="PF05033">
    <property type="entry name" value="Pre-SET"/>
    <property type="match status" value="1"/>
</dbReference>
<dbReference type="GO" id="GO:0042054">
    <property type="term" value="F:histone methyltransferase activity"/>
    <property type="evidence" value="ECO:0007669"/>
    <property type="project" value="InterPro"/>
</dbReference>
<keyword evidence="2" id="KW-0158">Chromosome</keyword>
<dbReference type="SMART" id="SM00317">
    <property type="entry name" value="SET"/>
    <property type="match status" value="1"/>
</dbReference>
<evidence type="ECO:0000313" key="7">
    <source>
        <dbReference type="Proteomes" id="UP000825935"/>
    </source>
</evidence>
<sequence length="776" mass="87509">MGAGTSLKKIEALLLQEALELNLSFPESRLIRAIKHLVKEFGNSEDAAVWIRQDNFTVLVNYLLDDMDMNQEPLQPRSESVQATDEHVKKSETEHRDQDGMARISEKNKNGFIPCLDNSAVGDPCGITHRQKDLQQPRQARLDRQTLRMYYKEKLINSVRNIENASSCKVNRVEDSSIRTGHVIPGHHVDMSITNKEVRGSVHQAEHLLHTRAKVIPVQGSGNKLIKDEQSISRKRVQELIGNANAEPEENRQWKTRVLESNGCKDLATAQSGSQSESVNLGHSSTAGLRRSVGNTTTQAQLLQIEHVVNTPGGIKQLSNRDCSATERPHFPVDSDRLNGITVSSKITQNMKNGMGQKAELACTGSLSSTDAQEACCSNLNENCDQKGTDDACISYNFKNLVLDQLEECLKDGNRQRALEILRSWKAKGLQADLNQMEDGQLQGKVQNMVPDIPGRRKGFVVSYDISRGLEKVPISCVNEYNSQVLPENFLYVTRSVIRQAAHVDLSFSRIGDLHCCCSDDCLRSSEACKCTDSTRGEYAYDIDGRLIPRLAVNFVSGLSTVNGDFINECCDKCRCSMHCGNRIVQRGITKKVQVFMTCKKGWGVRALEKIPARSFLFEYLGEIATNSEQFERNLEYVQNGVFTYVMWLDADHDMEKKHFKDGLNDNEALVLDATLYGNVSRFVNHRCNDPNLLMRPVQIETRDTHYYHAALFAARDIEEMEELTWDYGIDFDDDTHLLKAFKCYCKSSFCRDKKNRVNQAAERKGKMTKPSHLKH</sequence>
<dbReference type="InterPro" id="IPR007728">
    <property type="entry name" value="Pre-SET_dom"/>
</dbReference>
<organism evidence="6 7">
    <name type="scientific">Ceratopteris richardii</name>
    <name type="common">Triangle waterfern</name>
    <dbReference type="NCBI Taxonomy" id="49495"/>
    <lineage>
        <taxon>Eukaryota</taxon>
        <taxon>Viridiplantae</taxon>
        <taxon>Streptophyta</taxon>
        <taxon>Embryophyta</taxon>
        <taxon>Tracheophyta</taxon>
        <taxon>Polypodiopsida</taxon>
        <taxon>Polypodiidae</taxon>
        <taxon>Polypodiales</taxon>
        <taxon>Pteridineae</taxon>
        <taxon>Pteridaceae</taxon>
        <taxon>Parkerioideae</taxon>
        <taxon>Ceratopteris</taxon>
    </lineage>
</organism>
<dbReference type="SMART" id="SM00468">
    <property type="entry name" value="PreSET"/>
    <property type="match status" value="1"/>
</dbReference>
<feature type="region of interest" description="Disordered" evidence="3">
    <location>
        <begin position="73"/>
        <end position="98"/>
    </location>
</feature>
<dbReference type="PROSITE" id="PS50280">
    <property type="entry name" value="SET"/>
    <property type="match status" value="1"/>
</dbReference>
<comment type="subcellular location">
    <subcellularLocation>
        <location evidence="1">Chromosome</location>
    </subcellularLocation>
</comment>
<feature type="compositionally biased region" description="Basic and acidic residues" evidence="3">
    <location>
        <begin position="84"/>
        <end position="98"/>
    </location>
</feature>
<dbReference type="GO" id="GO:0008270">
    <property type="term" value="F:zinc ion binding"/>
    <property type="evidence" value="ECO:0007669"/>
    <property type="project" value="InterPro"/>
</dbReference>
<feature type="domain" description="Pre-SET" evidence="5">
    <location>
        <begin position="514"/>
        <end position="588"/>
    </location>
</feature>
<dbReference type="CDD" id="cd10538">
    <property type="entry name" value="SET_SETDB-like"/>
    <property type="match status" value="1"/>
</dbReference>
<proteinExistence type="predicted"/>
<dbReference type="PANTHER" id="PTHR46450">
    <property type="entry name" value="INACTIVE HISTONE-LYSINE N-METHYLTRANSFERASE SUVR1-RELATED"/>
    <property type="match status" value="1"/>
</dbReference>
<dbReference type="InterPro" id="IPR001214">
    <property type="entry name" value="SET_dom"/>
</dbReference>
<gene>
    <name evidence="6" type="ORF">KP509_28G044400</name>
</gene>
<dbReference type="Pfam" id="PF00856">
    <property type="entry name" value="SET"/>
    <property type="match status" value="1"/>
</dbReference>
<dbReference type="Gene3D" id="2.170.270.10">
    <property type="entry name" value="SET domain"/>
    <property type="match status" value="1"/>
</dbReference>
<protein>
    <submittedName>
        <fullName evidence="6">Uncharacterized protein</fullName>
    </submittedName>
</protein>
<accession>A0A8T2RE58</accession>
<evidence type="ECO:0000259" key="4">
    <source>
        <dbReference type="PROSITE" id="PS50280"/>
    </source>
</evidence>
<dbReference type="OrthoDB" id="1915376at2759"/>
<dbReference type="Proteomes" id="UP000825935">
    <property type="component" value="Chromosome 28"/>
</dbReference>
<feature type="domain" description="SET" evidence="4">
    <location>
        <begin position="591"/>
        <end position="729"/>
    </location>
</feature>
<dbReference type="AlphaFoldDB" id="A0A8T2RE58"/>
<evidence type="ECO:0000256" key="3">
    <source>
        <dbReference type="SAM" id="MobiDB-lite"/>
    </source>
</evidence>
<comment type="caution">
    <text evidence="6">The sequence shown here is derived from an EMBL/GenBank/DDBJ whole genome shotgun (WGS) entry which is preliminary data.</text>
</comment>
<name>A0A8T2RE58_CERRI</name>
<evidence type="ECO:0000259" key="5">
    <source>
        <dbReference type="PROSITE" id="PS50867"/>
    </source>
</evidence>
<reference evidence="6" key="1">
    <citation type="submission" date="2021-08" db="EMBL/GenBank/DDBJ databases">
        <title>WGS assembly of Ceratopteris richardii.</title>
        <authorList>
            <person name="Marchant D.B."/>
            <person name="Chen G."/>
            <person name="Jenkins J."/>
            <person name="Shu S."/>
            <person name="Leebens-Mack J."/>
            <person name="Grimwood J."/>
            <person name="Schmutz J."/>
            <person name="Soltis P."/>
            <person name="Soltis D."/>
            <person name="Chen Z.-H."/>
        </authorList>
    </citation>
    <scope>NUCLEOTIDE SEQUENCE</scope>
    <source>
        <strain evidence="6">Whitten #5841</strain>
        <tissue evidence="6">Leaf</tissue>
    </source>
</reference>
<dbReference type="EMBL" id="CM035433">
    <property type="protein sequence ID" value="KAH7293825.1"/>
    <property type="molecule type" value="Genomic_DNA"/>
</dbReference>
<evidence type="ECO:0000256" key="1">
    <source>
        <dbReference type="ARBA" id="ARBA00004286"/>
    </source>
</evidence>
<dbReference type="SUPFAM" id="SSF82199">
    <property type="entry name" value="SET domain"/>
    <property type="match status" value="1"/>
</dbReference>
<dbReference type="InterPro" id="IPR046341">
    <property type="entry name" value="SET_dom_sf"/>
</dbReference>
<keyword evidence="7" id="KW-1185">Reference proteome</keyword>
<dbReference type="GO" id="GO:0005694">
    <property type="term" value="C:chromosome"/>
    <property type="evidence" value="ECO:0007669"/>
    <property type="project" value="UniProtKB-SubCell"/>
</dbReference>
<dbReference type="PROSITE" id="PS50867">
    <property type="entry name" value="PRE_SET"/>
    <property type="match status" value="1"/>
</dbReference>
<evidence type="ECO:0000256" key="2">
    <source>
        <dbReference type="ARBA" id="ARBA00022454"/>
    </source>
</evidence>
<evidence type="ECO:0000313" key="6">
    <source>
        <dbReference type="EMBL" id="KAH7293825.1"/>
    </source>
</evidence>